<feature type="transmembrane region" description="Helical" evidence="1">
    <location>
        <begin position="80"/>
        <end position="102"/>
    </location>
</feature>
<sequence length="114" mass="12624">MEPNTPQIIVQLLLALAYAIPTIFFIVISIYYLVKMGSQTDGILILVGNVIIFLSIIVGRVLFIQLAFYEKWQGEMYSYISGAVNILSFLGASAFAVGVFLLMKKVIKTNTLAK</sequence>
<gene>
    <name evidence="2" type="ORF">ACFSR1_23365</name>
</gene>
<keyword evidence="1" id="KW-0472">Membrane</keyword>
<dbReference type="Proteomes" id="UP001597319">
    <property type="component" value="Unassembled WGS sequence"/>
</dbReference>
<proteinExistence type="predicted"/>
<keyword evidence="3" id="KW-1185">Reference proteome</keyword>
<keyword evidence="1" id="KW-0812">Transmembrane</keyword>
<dbReference type="RefSeq" id="WP_378176187.1">
    <property type="nucleotide sequence ID" value="NZ_JBHULE010000037.1"/>
</dbReference>
<accession>A0ABW5LP66</accession>
<dbReference type="EMBL" id="JBHULE010000037">
    <property type="protein sequence ID" value="MFD2565634.1"/>
    <property type="molecule type" value="Genomic_DNA"/>
</dbReference>
<keyword evidence="1" id="KW-1133">Transmembrane helix</keyword>
<reference evidence="3" key="1">
    <citation type="journal article" date="2019" name="Int. J. Syst. Evol. Microbiol.">
        <title>The Global Catalogue of Microorganisms (GCM) 10K type strain sequencing project: providing services to taxonomists for standard genome sequencing and annotation.</title>
        <authorList>
            <consortium name="The Broad Institute Genomics Platform"/>
            <consortium name="The Broad Institute Genome Sequencing Center for Infectious Disease"/>
            <person name="Wu L."/>
            <person name="Ma J."/>
        </authorList>
    </citation>
    <scope>NUCLEOTIDE SEQUENCE [LARGE SCALE GENOMIC DNA]</scope>
    <source>
        <strain evidence="3">KCTC 52274</strain>
    </source>
</reference>
<protein>
    <submittedName>
        <fullName evidence="2">Uncharacterized protein</fullName>
    </submittedName>
</protein>
<evidence type="ECO:0000256" key="1">
    <source>
        <dbReference type="SAM" id="Phobius"/>
    </source>
</evidence>
<comment type="caution">
    <text evidence="2">The sequence shown here is derived from an EMBL/GenBank/DDBJ whole genome shotgun (WGS) entry which is preliminary data.</text>
</comment>
<evidence type="ECO:0000313" key="2">
    <source>
        <dbReference type="EMBL" id="MFD2565634.1"/>
    </source>
</evidence>
<organism evidence="2 3">
    <name type="scientific">Aquimarina rubra</name>
    <dbReference type="NCBI Taxonomy" id="1920033"/>
    <lineage>
        <taxon>Bacteria</taxon>
        <taxon>Pseudomonadati</taxon>
        <taxon>Bacteroidota</taxon>
        <taxon>Flavobacteriia</taxon>
        <taxon>Flavobacteriales</taxon>
        <taxon>Flavobacteriaceae</taxon>
        <taxon>Aquimarina</taxon>
    </lineage>
</organism>
<name>A0ABW5LP66_9FLAO</name>
<feature type="transmembrane region" description="Helical" evidence="1">
    <location>
        <begin position="46"/>
        <end position="68"/>
    </location>
</feature>
<evidence type="ECO:0000313" key="3">
    <source>
        <dbReference type="Proteomes" id="UP001597319"/>
    </source>
</evidence>
<feature type="transmembrane region" description="Helical" evidence="1">
    <location>
        <begin position="12"/>
        <end position="34"/>
    </location>
</feature>